<evidence type="ECO:0000256" key="4">
    <source>
        <dbReference type="ARBA" id="ARBA00022884"/>
    </source>
</evidence>
<feature type="compositionally biased region" description="Basic and acidic residues" evidence="6">
    <location>
        <begin position="80"/>
        <end position="94"/>
    </location>
</feature>
<dbReference type="GO" id="GO:0000175">
    <property type="term" value="F:3'-5'-RNA exonuclease activity"/>
    <property type="evidence" value="ECO:0007669"/>
    <property type="project" value="UniProtKB-UniRule"/>
</dbReference>
<dbReference type="Pfam" id="PF17877">
    <property type="entry name" value="Dis3l2_C_term"/>
    <property type="match status" value="1"/>
</dbReference>
<feature type="region of interest" description="Disordered" evidence="6">
    <location>
        <begin position="682"/>
        <end position="713"/>
    </location>
</feature>
<feature type="compositionally biased region" description="Basic and acidic residues" evidence="6">
    <location>
        <begin position="767"/>
        <end position="789"/>
    </location>
</feature>
<dbReference type="Pfam" id="PF00773">
    <property type="entry name" value="RNB"/>
    <property type="match status" value="1"/>
</dbReference>
<keyword evidence="1 5" id="KW-0963">Cytoplasm</keyword>
<keyword evidence="5" id="KW-0464">Manganese</keyword>
<dbReference type="PANTHER" id="PTHR23355:SF9">
    <property type="entry name" value="DIS3-LIKE EXONUCLEASE 2"/>
    <property type="match status" value="1"/>
</dbReference>
<evidence type="ECO:0000256" key="2">
    <source>
        <dbReference type="ARBA" id="ARBA00022723"/>
    </source>
</evidence>
<dbReference type="InterPro" id="IPR041093">
    <property type="entry name" value="Dis3l2-like_C"/>
</dbReference>
<dbReference type="InterPro" id="IPR012340">
    <property type="entry name" value="NA-bd_OB-fold"/>
</dbReference>
<feature type="compositionally biased region" description="Polar residues" evidence="6">
    <location>
        <begin position="161"/>
        <end position="171"/>
    </location>
</feature>
<dbReference type="InterPro" id="IPR022966">
    <property type="entry name" value="RNase_II/R_CS"/>
</dbReference>
<keyword evidence="2 5" id="KW-0479">Metal-binding</keyword>
<dbReference type="EMBL" id="JANAWD010001058">
    <property type="protein sequence ID" value="KAJ3474455.1"/>
    <property type="molecule type" value="Genomic_DNA"/>
</dbReference>
<evidence type="ECO:0000256" key="6">
    <source>
        <dbReference type="SAM" id="MobiDB-lite"/>
    </source>
</evidence>
<dbReference type="Gene3D" id="2.40.50.700">
    <property type="match status" value="1"/>
</dbReference>
<dbReference type="Proteomes" id="UP001212997">
    <property type="component" value="Unassembled WGS sequence"/>
</dbReference>
<comment type="cofactor">
    <cofactor evidence="5">
        <name>Mg(2+)</name>
        <dbReference type="ChEBI" id="CHEBI:18420"/>
    </cofactor>
    <cofactor evidence="5">
        <name>Mn(2+)</name>
        <dbReference type="ChEBI" id="CHEBI:29035"/>
    </cofactor>
</comment>
<organism evidence="8 9">
    <name type="scientific">Meripilus lineatus</name>
    <dbReference type="NCBI Taxonomy" id="2056292"/>
    <lineage>
        <taxon>Eukaryota</taxon>
        <taxon>Fungi</taxon>
        <taxon>Dikarya</taxon>
        <taxon>Basidiomycota</taxon>
        <taxon>Agaricomycotina</taxon>
        <taxon>Agaricomycetes</taxon>
        <taxon>Polyporales</taxon>
        <taxon>Meripilaceae</taxon>
        <taxon>Meripilus</taxon>
    </lineage>
</organism>
<feature type="region of interest" description="Disordered" evidence="6">
    <location>
        <begin position="763"/>
        <end position="789"/>
    </location>
</feature>
<keyword evidence="5" id="KW-0540">Nuclease</keyword>
<dbReference type="Pfam" id="PF17849">
    <property type="entry name" value="OB_Dis3"/>
    <property type="match status" value="1"/>
</dbReference>
<reference evidence="8" key="1">
    <citation type="submission" date="2022-07" db="EMBL/GenBank/DDBJ databases">
        <title>Genome Sequence of Physisporinus lineatus.</title>
        <authorList>
            <person name="Buettner E."/>
        </authorList>
    </citation>
    <scope>NUCLEOTIDE SEQUENCE</scope>
    <source>
        <strain evidence="8">VT162</strain>
    </source>
</reference>
<proteinExistence type="inferred from homology"/>
<dbReference type="Gene3D" id="2.40.50.140">
    <property type="entry name" value="Nucleic acid-binding proteins"/>
    <property type="match status" value="1"/>
</dbReference>
<feature type="compositionally biased region" description="Basic and acidic residues" evidence="6">
    <location>
        <begin position="14"/>
        <end position="25"/>
    </location>
</feature>
<evidence type="ECO:0000313" key="8">
    <source>
        <dbReference type="EMBL" id="KAJ3474455.1"/>
    </source>
</evidence>
<dbReference type="GO" id="GO:0000956">
    <property type="term" value="P:nuclear-transcribed mRNA catabolic process"/>
    <property type="evidence" value="ECO:0007669"/>
    <property type="project" value="UniProtKB-UniRule"/>
</dbReference>
<dbReference type="PROSITE" id="PS01175">
    <property type="entry name" value="RIBONUCLEASE_II"/>
    <property type="match status" value="1"/>
</dbReference>
<sequence>MTDEVTSQSLTSAPRRDEKKDDKKTPSNGSAQAGRHPRRNMSRTASSGGANANPQRPSSRSSNKRTPSNAPAAAESGSESVKKGNEGKKPEQRKPSSSGNPRHRKGQQSSAQVGRQGNGGNRDASATRPPTNKPSSASPAPVAASDSSDALSSLQRVIQDLKTTSPPNQSVPIAAGAIGNTMSLPPNQGQVSSLPPNAPVFQPGAAAYPGQIPNNEIPPRHRKAASLGAGANPSAFNAFSPNLGSMMEDEEHINASFEEGEIQETPFQSAGHQRRSLSQSFTAPRFAALAAQEQIEPLGPTGRPQLAPHFMFGARRRPSAAMPIGPPINEEDLGFQFPQQQNQGAFNLEPEPPTRKADNSGEISGIMAEQIAIQNQIEALQLQQQALYQQQLASGQVMSFQTPGLAPARGAHRRVQSTLPLGMGVNPFAGSQAAMGQFGQMANLGVGLDGQPQAIPRGHGRRHSVNVLNKLSGQPSLGAMLGTAGDGFDDAFLPPTNAPAGQGHSRTDSSWRINGGVGGVQSGNNFAADLAQAQAQLQSLQQFRAAAGGHHHKMPSFSFPNMLPNMMAANMMGLGLGGVNLLQQQQQQFQSQLQQQSNQPQRKSLFAPYLPQASLPPLLAAGKLVVGILRVNKRNRSDAYVATEVLDADIYICGSKDRNRALEGDIVAVELLDVDEVWGTKKEKEEKKRKKEENSAYDLKGAAGRKNDKKKDDVEVEGQGLMLFEDEEVTDEVKPQFAGHVVAVVERMPGQLFSGTLGLLRPSSAATKEKQEAERREREGDRGDEPRRPIERPKIVWFKPTDKRVPLIAIPTEQAPSDFVQNSDSYANKLFVACIKRHPISSLHPFGTLVEELGPIGDIEVETSALLKDCNFPTEEFTDNVMKCLPPTPWTIPEHEVNTRKDLRSERIFTIDPETAKDLDDALSVKVNEDGTYDIGVHVADVAFFVKPNSALDRDARKRATSVYLVQRAVPMLPPALSEQLCSILPGQERLAFSVIFTVTKEAKIVKKWFGRTIIKSAAKLAYNNAQAVLDGKPLGSVPVTPEHNAIDIEHDIKILNDLAKQLRSRRAQAGFLSSESLRITFKLDDHGLPIDCGAYQKNEANDIVEEFMLLTNIAVAQQVAVHFPEQAMLRRHDYPIDRRITAFVERAEYLGYKVDVSSVGALARSLSGVEDPMARTILDILVRKATSRAKYFCAGMLDIAKYNHYALNVPIYTHFTSPIRRYADILVHRQLDSILQGGNEPKFTMDRDAVAKVAQQCNIKRDSARLAEEQSCHLFLCTLISDLTQRYGPVVRQARVVGVLDAAFDVLVPDFGIEKRVHVDQMPIDNHVYDEHAHALQIYWSDRDVITWLAENSDDEHLKKVKQNAEQHAAKMEVASRSVHDEKALFDEDDSDEDEIVLGRPSQQEVVVETSKQRLLSQAKAQPVFEGLRTNAAGHKIQDIREMMNVPVIVTADLTKSPPVIKVYSVNPYAGSK</sequence>
<dbReference type="HAMAP" id="MF_03045">
    <property type="entry name" value="DIS3L2"/>
    <property type="match status" value="1"/>
</dbReference>
<dbReference type="FunFam" id="2.40.50.700:FF:000002">
    <property type="entry name" value="Cell wall biogenesis protein"/>
    <property type="match status" value="1"/>
</dbReference>
<dbReference type="Gene3D" id="2.40.50.690">
    <property type="match status" value="1"/>
</dbReference>
<keyword evidence="3 5" id="KW-0460">Magnesium</keyword>
<dbReference type="PANTHER" id="PTHR23355">
    <property type="entry name" value="RIBONUCLEASE"/>
    <property type="match status" value="1"/>
</dbReference>
<dbReference type="InterPro" id="IPR041505">
    <property type="entry name" value="Dis3_CSD2"/>
</dbReference>
<dbReference type="EC" id="3.1.13.-" evidence="5"/>
<keyword evidence="5" id="KW-0269">Exonuclease</keyword>
<comment type="function">
    <text evidence="5">3'-5'-exoribonuclease that specifically recognizes RNAs polyuridylated at their 3' end and mediates their degradation. Component of an exosome-independent RNA degradation pathway that mediates degradation of cytoplasmic mRNAs that have been deadenylated and subsequently uridylated at their 3'.</text>
</comment>
<feature type="compositionally biased region" description="Basic and acidic residues" evidence="6">
    <location>
        <begin position="682"/>
        <end position="694"/>
    </location>
</feature>
<evidence type="ECO:0000313" key="9">
    <source>
        <dbReference type="Proteomes" id="UP001212997"/>
    </source>
</evidence>
<dbReference type="SMART" id="SM00955">
    <property type="entry name" value="RNB"/>
    <property type="match status" value="1"/>
</dbReference>
<dbReference type="InterPro" id="IPR001900">
    <property type="entry name" value="RNase_II/R"/>
</dbReference>
<dbReference type="GO" id="GO:0003723">
    <property type="term" value="F:RNA binding"/>
    <property type="evidence" value="ECO:0007669"/>
    <property type="project" value="UniProtKB-KW"/>
</dbReference>
<feature type="site" description="Important for catalytic activity" evidence="5">
    <location>
        <position position="920"/>
    </location>
</feature>
<comment type="subcellular location">
    <subcellularLocation>
        <location evidence="5">Cytoplasm</location>
    </subcellularLocation>
    <subcellularLocation>
        <location evidence="5">Cytoplasm</location>
        <location evidence="5">P-body</location>
    </subcellularLocation>
</comment>
<feature type="domain" description="RNB" evidence="7">
    <location>
        <begin position="900"/>
        <end position="1238"/>
    </location>
</feature>
<gene>
    <name evidence="8" type="ORF">NLI96_g12450</name>
</gene>
<feature type="compositionally biased region" description="Polar residues" evidence="6">
    <location>
        <begin position="180"/>
        <end position="195"/>
    </location>
</feature>
<feature type="compositionally biased region" description="Polar residues" evidence="6">
    <location>
        <begin position="42"/>
        <end position="69"/>
    </location>
</feature>
<dbReference type="SUPFAM" id="SSF50249">
    <property type="entry name" value="Nucleic acid-binding proteins"/>
    <property type="match status" value="3"/>
</dbReference>
<evidence type="ECO:0000256" key="1">
    <source>
        <dbReference type="ARBA" id="ARBA00022490"/>
    </source>
</evidence>
<keyword evidence="9" id="KW-1185">Reference proteome</keyword>
<dbReference type="GO" id="GO:0046872">
    <property type="term" value="F:metal ion binding"/>
    <property type="evidence" value="ECO:0007669"/>
    <property type="project" value="UniProtKB-KW"/>
</dbReference>
<name>A0AAD5URK0_9APHY</name>
<dbReference type="GO" id="GO:1990074">
    <property type="term" value="P:polyuridylation-dependent mRNA catabolic process"/>
    <property type="evidence" value="ECO:0007669"/>
    <property type="project" value="UniProtKB-UniRule"/>
</dbReference>
<dbReference type="InterPro" id="IPR028591">
    <property type="entry name" value="DIS3L2"/>
</dbReference>
<evidence type="ECO:0000256" key="5">
    <source>
        <dbReference type="HAMAP-Rule" id="MF_03045"/>
    </source>
</evidence>
<comment type="caution">
    <text evidence="8">The sequence shown here is derived from an EMBL/GenBank/DDBJ whole genome shotgun (WGS) entry which is preliminary data.</text>
</comment>
<accession>A0AAD5URK0</accession>
<feature type="binding site" evidence="5">
    <location>
        <position position="912"/>
    </location>
    <ligand>
        <name>Mg(2+)</name>
        <dbReference type="ChEBI" id="CHEBI:18420"/>
    </ligand>
</feature>
<evidence type="ECO:0000256" key="3">
    <source>
        <dbReference type="ARBA" id="ARBA00022842"/>
    </source>
</evidence>
<dbReference type="InterPro" id="IPR050180">
    <property type="entry name" value="RNR_Ribonuclease"/>
</dbReference>
<feature type="binding site" evidence="5">
    <location>
        <position position="921"/>
    </location>
    <ligand>
        <name>Mg(2+)</name>
        <dbReference type="ChEBI" id="CHEBI:18420"/>
    </ligand>
</feature>
<feature type="region of interest" description="Disordered" evidence="6">
    <location>
        <begin position="1"/>
        <end position="220"/>
    </location>
</feature>
<dbReference type="FunFam" id="2.40.50.690:FF:000001">
    <property type="entry name" value="Cell wall biogenesis protein"/>
    <property type="match status" value="1"/>
</dbReference>
<comment type="similarity">
    <text evidence="5">Belongs to the RNR ribonuclease family. DIS3L2 subfamily.</text>
</comment>
<dbReference type="GO" id="GO:0000932">
    <property type="term" value="C:P-body"/>
    <property type="evidence" value="ECO:0007669"/>
    <property type="project" value="UniProtKB-SubCell"/>
</dbReference>
<protein>
    <recommendedName>
        <fullName evidence="5">DIS3-like exonuclease 2</fullName>
        <ecNumber evidence="5">3.1.13.-</ecNumber>
    </recommendedName>
</protein>
<feature type="compositionally biased region" description="Low complexity" evidence="6">
    <location>
        <begin position="135"/>
        <end position="154"/>
    </location>
</feature>
<keyword evidence="5" id="KW-0378">Hydrolase</keyword>
<feature type="compositionally biased region" description="Polar residues" evidence="6">
    <location>
        <begin position="1"/>
        <end position="12"/>
    </location>
</feature>
<keyword evidence="4 5" id="KW-0694">RNA-binding</keyword>
<evidence type="ECO:0000259" key="7">
    <source>
        <dbReference type="SMART" id="SM00955"/>
    </source>
</evidence>